<feature type="domain" description="Glycosyltransferase RgtA/B/C/D-like" evidence="9">
    <location>
        <begin position="142"/>
        <end position="253"/>
    </location>
</feature>
<dbReference type="GO" id="GO:0016763">
    <property type="term" value="F:pentosyltransferase activity"/>
    <property type="evidence" value="ECO:0007669"/>
    <property type="project" value="TreeGrafter"/>
</dbReference>
<evidence type="ECO:0000256" key="6">
    <source>
        <dbReference type="ARBA" id="ARBA00022989"/>
    </source>
</evidence>
<dbReference type="PANTHER" id="PTHR33908">
    <property type="entry name" value="MANNOSYLTRANSFERASE YKCB-RELATED"/>
    <property type="match status" value="1"/>
</dbReference>
<evidence type="ECO:0000256" key="5">
    <source>
        <dbReference type="ARBA" id="ARBA00022692"/>
    </source>
</evidence>
<feature type="transmembrane region" description="Helical" evidence="8">
    <location>
        <begin position="383"/>
        <end position="402"/>
    </location>
</feature>
<feature type="transmembrane region" description="Helical" evidence="8">
    <location>
        <begin position="133"/>
        <end position="159"/>
    </location>
</feature>
<evidence type="ECO:0000313" key="10">
    <source>
        <dbReference type="EMBL" id="GAA5065209.1"/>
    </source>
</evidence>
<dbReference type="AlphaFoldDB" id="A0AAV3URB9"/>
<organism evidence="10 11">
    <name type="scientific">Haladaptatus pallidirubidus</name>
    <dbReference type="NCBI Taxonomy" id="1008152"/>
    <lineage>
        <taxon>Archaea</taxon>
        <taxon>Methanobacteriati</taxon>
        <taxon>Methanobacteriota</taxon>
        <taxon>Stenosarchaea group</taxon>
        <taxon>Halobacteria</taxon>
        <taxon>Halobacteriales</taxon>
        <taxon>Haladaptataceae</taxon>
        <taxon>Haladaptatus</taxon>
    </lineage>
</organism>
<feature type="transmembrane region" description="Helical" evidence="8">
    <location>
        <begin position="329"/>
        <end position="348"/>
    </location>
</feature>
<keyword evidence="2" id="KW-1003">Cell membrane</keyword>
<evidence type="ECO:0000256" key="7">
    <source>
        <dbReference type="ARBA" id="ARBA00023136"/>
    </source>
</evidence>
<gene>
    <name evidence="10" type="ORF">GCM10025751_55820</name>
</gene>
<comment type="subcellular location">
    <subcellularLocation>
        <location evidence="1">Cell membrane</location>
        <topology evidence="1">Multi-pass membrane protein</topology>
    </subcellularLocation>
</comment>
<feature type="transmembrane region" description="Helical" evidence="8">
    <location>
        <begin position="171"/>
        <end position="189"/>
    </location>
</feature>
<dbReference type="Pfam" id="PF13231">
    <property type="entry name" value="PMT_2"/>
    <property type="match status" value="1"/>
</dbReference>
<evidence type="ECO:0000256" key="2">
    <source>
        <dbReference type="ARBA" id="ARBA00022475"/>
    </source>
</evidence>
<feature type="transmembrane region" description="Helical" evidence="8">
    <location>
        <begin position="408"/>
        <end position="426"/>
    </location>
</feature>
<keyword evidence="11" id="KW-1185">Reference proteome</keyword>
<dbReference type="Proteomes" id="UP001501729">
    <property type="component" value="Unassembled WGS sequence"/>
</dbReference>
<proteinExistence type="predicted"/>
<keyword evidence="3" id="KW-0328">Glycosyltransferase</keyword>
<name>A0AAV3URB9_9EURY</name>
<evidence type="ECO:0000256" key="1">
    <source>
        <dbReference type="ARBA" id="ARBA00004651"/>
    </source>
</evidence>
<keyword evidence="5 8" id="KW-0812">Transmembrane</keyword>
<dbReference type="EMBL" id="BAABKX010000030">
    <property type="protein sequence ID" value="GAA5065209.1"/>
    <property type="molecule type" value="Genomic_DNA"/>
</dbReference>
<evidence type="ECO:0000256" key="3">
    <source>
        <dbReference type="ARBA" id="ARBA00022676"/>
    </source>
</evidence>
<feature type="transmembrane region" description="Helical" evidence="8">
    <location>
        <begin position="268"/>
        <end position="292"/>
    </location>
</feature>
<feature type="transmembrane region" description="Helical" evidence="8">
    <location>
        <begin position="219"/>
        <end position="248"/>
    </location>
</feature>
<keyword evidence="7 8" id="KW-0472">Membrane</keyword>
<keyword evidence="6 8" id="KW-1133">Transmembrane helix</keyword>
<dbReference type="PANTHER" id="PTHR33908:SF11">
    <property type="entry name" value="MEMBRANE PROTEIN"/>
    <property type="match status" value="1"/>
</dbReference>
<dbReference type="InterPro" id="IPR050297">
    <property type="entry name" value="LipidA_mod_glycosyltrf_83"/>
</dbReference>
<dbReference type="GO" id="GO:0008610">
    <property type="term" value="P:lipid biosynthetic process"/>
    <property type="evidence" value="ECO:0007669"/>
    <property type="project" value="UniProtKB-ARBA"/>
</dbReference>
<sequence>MQRAIAGILNRIKQQIRDDLDADPYLAYILLFAFVLAGFWIWHHVPNFATRDERWRVVDPLEVLVFFLEDPGVESLREGLEHWRPYGATLYLYGIALIPVIAFAFLTGQLDAFMGILRGTEVDLWAHWNRTPAWVWIAIVLSSRLVNVLLAVGCVYVMYRIGTTMRDRATGRLASILLSLTWGFLVSAHEAGEDIPALFFLLLVVYFALRYSETGEESLFYAGCVCGGIAIAFKLTAGVSVALLGLAYLLYARNPKTTPREALVRPRLLVLGAILGATTIIVGFPSTFAGGFEVITDRVNRGTTNKGQPFGWLVAPSWWWILRGYLHGLGLPLFLGALGGVAASLSLLRERSTASNGVLLALAGTATYLTVFSRWAYIRAHHLLPTFALLILVLAVVLTRFYDSNRSLARPLIVVLLVTSGAYAGVGDLGYATQPRDQATSWLSSNAAENSTIETYTMDPQDAAVPHGMDVYQPSNREMTIEGETRTPSVRKWTRAMPQRCPTYIQLNYLVGVLYLAPDSHSERAKLLSNPQMESYYRYLLAEDKYPYEVAATFGPRPRFFDTDEPSPLWWDLLRTGLFPRTIQYGDAQDFGVDQYTMILERTGPCNMSTRSPFASGDRERN</sequence>
<dbReference type="RefSeq" id="WP_227779052.1">
    <property type="nucleotide sequence ID" value="NZ_BAABKX010000030.1"/>
</dbReference>
<keyword evidence="4" id="KW-0808">Transferase</keyword>
<dbReference type="GO" id="GO:0005886">
    <property type="term" value="C:plasma membrane"/>
    <property type="evidence" value="ECO:0007669"/>
    <property type="project" value="UniProtKB-SubCell"/>
</dbReference>
<dbReference type="InterPro" id="IPR038731">
    <property type="entry name" value="RgtA/B/C-like"/>
</dbReference>
<evidence type="ECO:0000313" key="11">
    <source>
        <dbReference type="Proteomes" id="UP001501729"/>
    </source>
</evidence>
<evidence type="ECO:0000256" key="4">
    <source>
        <dbReference type="ARBA" id="ARBA00022679"/>
    </source>
</evidence>
<comment type="caution">
    <text evidence="10">The sequence shown here is derived from an EMBL/GenBank/DDBJ whole genome shotgun (WGS) entry which is preliminary data.</text>
</comment>
<accession>A0AAV3URB9</accession>
<feature type="transmembrane region" description="Helical" evidence="8">
    <location>
        <begin position="25"/>
        <end position="42"/>
    </location>
</feature>
<evidence type="ECO:0000259" key="9">
    <source>
        <dbReference type="Pfam" id="PF13231"/>
    </source>
</evidence>
<protein>
    <recommendedName>
        <fullName evidence="9">Glycosyltransferase RgtA/B/C/D-like domain-containing protein</fullName>
    </recommendedName>
</protein>
<feature type="transmembrane region" description="Helical" evidence="8">
    <location>
        <begin position="354"/>
        <end position="371"/>
    </location>
</feature>
<evidence type="ECO:0000256" key="8">
    <source>
        <dbReference type="SAM" id="Phobius"/>
    </source>
</evidence>
<dbReference type="GeneID" id="68617195"/>
<reference evidence="10 11" key="1">
    <citation type="journal article" date="2019" name="Int. J. Syst. Evol. Microbiol.">
        <title>The Global Catalogue of Microorganisms (GCM) 10K type strain sequencing project: providing services to taxonomists for standard genome sequencing and annotation.</title>
        <authorList>
            <consortium name="The Broad Institute Genomics Platform"/>
            <consortium name="The Broad Institute Genome Sequencing Center for Infectious Disease"/>
            <person name="Wu L."/>
            <person name="Ma J."/>
        </authorList>
    </citation>
    <scope>NUCLEOTIDE SEQUENCE [LARGE SCALE GENOMIC DNA]</scope>
    <source>
        <strain evidence="10 11">JCM 17504</strain>
    </source>
</reference>
<feature type="transmembrane region" description="Helical" evidence="8">
    <location>
        <begin position="90"/>
        <end position="113"/>
    </location>
</feature>